<evidence type="ECO:0000256" key="24">
    <source>
        <dbReference type="SAM" id="MobiDB-lite"/>
    </source>
</evidence>
<evidence type="ECO:0000256" key="10">
    <source>
        <dbReference type="ARBA" id="ARBA00022955"/>
    </source>
</evidence>
<evidence type="ECO:0000256" key="21">
    <source>
        <dbReference type="ARBA" id="ARBA00047795"/>
    </source>
</evidence>
<keyword evidence="26" id="KW-1185">Reference proteome</keyword>
<keyword evidence="15 23" id="KW-0472">Membrane</keyword>
<evidence type="ECO:0000256" key="12">
    <source>
        <dbReference type="ARBA" id="ARBA00023002"/>
    </source>
</evidence>
<evidence type="ECO:0000256" key="23">
    <source>
        <dbReference type="RuleBase" id="RU369120"/>
    </source>
</evidence>
<feature type="transmembrane region" description="Helical" evidence="23">
    <location>
        <begin position="188"/>
        <end position="209"/>
    </location>
</feature>
<dbReference type="GO" id="GO:0006695">
    <property type="term" value="P:cholesterol biosynthetic process"/>
    <property type="evidence" value="ECO:0007669"/>
    <property type="project" value="UniProtKB-KW"/>
</dbReference>
<organism evidence="25 26">
    <name type="scientific">Sphaerosporella brunnea</name>
    <dbReference type="NCBI Taxonomy" id="1250544"/>
    <lineage>
        <taxon>Eukaryota</taxon>
        <taxon>Fungi</taxon>
        <taxon>Dikarya</taxon>
        <taxon>Ascomycota</taxon>
        <taxon>Pezizomycotina</taxon>
        <taxon>Pezizomycetes</taxon>
        <taxon>Pezizales</taxon>
        <taxon>Pyronemataceae</taxon>
        <taxon>Sphaerosporella</taxon>
    </lineage>
</organism>
<dbReference type="AlphaFoldDB" id="A0A5J5EFY9"/>
<comment type="catalytic activity">
    <reaction evidence="21">
        <text>cholesterol + NADP(+) = 7-dehydrocholesterol + NADPH + H(+)</text>
        <dbReference type="Rhea" id="RHEA:23984"/>
        <dbReference type="ChEBI" id="CHEBI:15378"/>
        <dbReference type="ChEBI" id="CHEBI:16113"/>
        <dbReference type="ChEBI" id="CHEBI:17759"/>
        <dbReference type="ChEBI" id="CHEBI:57783"/>
        <dbReference type="ChEBI" id="CHEBI:58349"/>
        <dbReference type="EC" id="1.3.1.21"/>
    </reaction>
    <physiologicalReaction direction="right-to-left" evidence="21">
        <dbReference type="Rhea" id="RHEA:23986"/>
    </physiologicalReaction>
</comment>
<name>A0A5J5EFY9_9PEZI</name>
<dbReference type="PANTHER" id="PTHR21257">
    <property type="entry name" value="DELTA(14)-STEROL REDUCTASE"/>
    <property type="match status" value="1"/>
</dbReference>
<evidence type="ECO:0000256" key="22">
    <source>
        <dbReference type="ARBA" id="ARBA00047826"/>
    </source>
</evidence>
<keyword evidence="9" id="KW-0521">NADP</keyword>
<keyword evidence="11 23" id="KW-1133">Transmembrane helix</keyword>
<proteinExistence type="inferred from homology"/>
<keyword evidence="8" id="KW-0256">Endoplasmic reticulum</keyword>
<keyword evidence="14 23" id="KW-0443">Lipid metabolism</keyword>
<keyword evidence="5" id="KW-0153">Cholesterol metabolism</keyword>
<feature type="transmembrane region" description="Helical" evidence="23">
    <location>
        <begin position="528"/>
        <end position="546"/>
    </location>
</feature>
<evidence type="ECO:0000313" key="25">
    <source>
        <dbReference type="EMBL" id="KAA8893668.1"/>
    </source>
</evidence>
<evidence type="ECO:0000256" key="14">
    <source>
        <dbReference type="ARBA" id="ARBA00023098"/>
    </source>
</evidence>
<evidence type="ECO:0000256" key="8">
    <source>
        <dbReference type="ARBA" id="ARBA00022824"/>
    </source>
</evidence>
<keyword evidence="6 23" id="KW-0812">Transmembrane</keyword>
<dbReference type="Gene3D" id="1.20.120.1630">
    <property type="match status" value="1"/>
</dbReference>
<keyword evidence="10 23" id="KW-0752">Steroid biosynthesis</keyword>
<keyword evidence="13 23" id="KW-0756">Sterol biosynthesis</keyword>
<feature type="region of interest" description="Disordered" evidence="24">
    <location>
        <begin position="37"/>
        <end position="59"/>
    </location>
</feature>
<feature type="transmembrane region" description="Helical" evidence="23">
    <location>
        <begin position="92"/>
        <end position="117"/>
    </location>
</feature>
<comment type="pathway">
    <text evidence="2">Steroid biosynthesis; cholesterol biosynthesis.</text>
</comment>
<dbReference type="GO" id="GO:0016132">
    <property type="term" value="P:brassinosteroid biosynthetic process"/>
    <property type="evidence" value="ECO:0007669"/>
    <property type="project" value="TreeGrafter"/>
</dbReference>
<evidence type="ECO:0000256" key="20">
    <source>
        <dbReference type="ARBA" id="ARBA00042688"/>
    </source>
</evidence>
<evidence type="ECO:0000256" key="3">
    <source>
        <dbReference type="ARBA" id="ARBA00005402"/>
    </source>
</evidence>
<dbReference type="OrthoDB" id="5326588at2759"/>
<evidence type="ECO:0000313" key="26">
    <source>
        <dbReference type="Proteomes" id="UP000326924"/>
    </source>
</evidence>
<evidence type="ECO:0000256" key="17">
    <source>
        <dbReference type="ARBA" id="ARBA00023221"/>
    </source>
</evidence>
<evidence type="ECO:0000256" key="6">
    <source>
        <dbReference type="ARBA" id="ARBA00022692"/>
    </source>
</evidence>
<dbReference type="Proteomes" id="UP000326924">
    <property type="component" value="Unassembled WGS sequence"/>
</dbReference>
<comment type="similarity">
    <text evidence="3 23">Belongs to the ERG4/ERG24 family.</text>
</comment>
<evidence type="ECO:0000256" key="5">
    <source>
        <dbReference type="ARBA" id="ARBA00022548"/>
    </source>
</evidence>
<feature type="transmembrane region" description="Helical" evidence="23">
    <location>
        <begin position="151"/>
        <end position="168"/>
    </location>
</feature>
<evidence type="ECO:0000256" key="15">
    <source>
        <dbReference type="ARBA" id="ARBA00023136"/>
    </source>
</evidence>
<feature type="transmembrane region" description="Helical" evidence="23">
    <location>
        <begin position="497"/>
        <end position="516"/>
    </location>
</feature>
<feature type="transmembrane region" description="Helical" evidence="23">
    <location>
        <begin position="351"/>
        <end position="371"/>
    </location>
</feature>
<keyword evidence="12 23" id="KW-0560">Oxidoreductase</keyword>
<comment type="caution">
    <text evidence="25">The sequence shown here is derived from an EMBL/GenBank/DDBJ whole genome shotgun (WGS) entry which is preliminary data.</text>
</comment>
<evidence type="ECO:0000256" key="18">
    <source>
        <dbReference type="ARBA" id="ARBA00038851"/>
    </source>
</evidence>
<comment type="catalytic activity">
    <reaction evidence="22">
        <text>7-dehydrodesmosterol + NADPH + H(+) = desmosterol + NADP(+)</text>
        <dbReference type="Rhea" id="RHEA:46740"/>
        <dbReference type="ChEBI" id="CHEBI:15378"/>
        <dbReference type="ChEBI" id="CHEBI:17737"/>
        <dbReference type="ChEBI" id="CHEBI:27910"/>
        <dbReference type="ChEBI" id="CHEBI:57783"/>
        <dbReference type="ChEBI" id="CHEBI:58349"/>
    </reaction>
    <physiologicalReaction direction="left-to-right" evidence="22">
        <dbReference type="Rhea" id="RHEA:46741"/>
    </physiologicalReaction>
</comment>
<protein>
    <recommendedName>
        <fullName evidence="19">7-dehydrocholesterol reductase</fullName>
        <ecNumber evidence="18">1.3.1.21</ecNumber>
    </recommendedName>
    <alternativeName>
        <fullName evidence="20">Sterol Delta(7)-reductase</fullName>
    </alternativeName>
</protein>
<dbReference type="FunFam" id="1.20.120.1630:FF:000004">
    <property type="entry name" value="7-dehydrocholesterol reductase"/>
    <property type="match status" value="1"/>
</dbReference>
<evidence type="ECO:0000256" key="1">
    <source>
        <dbReference type="ARBA" id="ARBA00004477"/>
    </source>
</evidence>
<dbReference type="EMBL" id="VXIS01000414">
    <property type="protein sequence ID" value="KAA8893668.1"/>
    <property type="molecule type" value="Genomic_DNA"/>
</dbReference>
<keyword evidence="16 23" id="KW-1207">Sterol metabolism</keyword>
<dbReference type="PROSITE" id="PS01017">
    <property type="entry name" value="STEROL_REDUCT_1"/>
    <property type="match status" value="1"/>
</dbReference>
<dbReference type="GO" id="GO:0047598">
    <property type="term" value="F:7-dehydrocholesterol reductase activity"/>
    <property type="evidence" value="ECO:0007669"/>
    <property type="project" value="UniProtKB-EC"/>
</dbReference>
<feature type="transmembrane region" description="Helical" evidence="23">
    <location>
        <begin position="421"/>
        <end position="443"/>
    </location>
</feature>
<dbReference type="PANTHER" id="PTHR21257:SF38">
    <property type="entry name" value="7-DEHYDROCHOLESTEROL REDUCTASE"/>
    <property type="match status" value="1"/>
</dbReference>
<evidence type="ECO:0000256" key="2">
    <source>
        <dbReference type="ARBA" id="ARBA00004770"/>
    </source>
</evidence>
<feature type="transmembrane region" description="Helical" evidence="23">
    <location>
        <begin position="391"/>
        <end position="409"/>
    </location>
</feature>
<evidence type="ECO:0000256" key="7">
    <source>
        <dbReference type="ARBA" id="ARBA00022778"/>
    </source>
</evidence>
<dbReference type="InterPro" id="IPR001171">
    <property type="entry name" value="ERG24_DHCR-like"/>
</dbReference>
<evidence type="ECO:0000256" key="16">
    <source>
        <dbReference type="ARBA" id="ARBA00023166"/>
    </source>
</evidence>
<keyword evidence="17 23" id="KW-0753">Steroid metabolism</keyword>
<evidence type="ECO:0000256" key="11">
    <source>
        <dbReference type="ARBA" id="ARBA00022989"/>
    </source>
</evidence>
<keyword evidence="4 23" id="KW-0444">Lipid biosynthesis</keyword>
<evidence type="ECO:0000256" key="19">
    <source>
        <dbReference type="ARBA" id="ARBA00039984"/>
    </source>
</evidence>
<keyword evidence="7" id="KW-0152">Cholesterol biosynthesis</keyword>
<accession>A0A5J5EFY9</accession>
<dbReference type="InParanoid" id="A0A5J5EFY9"/>
<dbReference type="GO" id="GO:0005789">
    <property type="term" value="C:endoplasmic reticulum membrane"/>
    <property type="evidence" value="ECO:0007669"/>
    <property type="project" value="UniProtKB-SubCell"/>
</dbReference>
<comment type="subcellular location">
    <subcellularLocation>
        <location evidence="1">Endoplasmic reticulum membrane</location>
        <topology evidence="1">Multi-pass membrane protein</topology>
    </subcellularLocation>
</comment>
<dbReference type="Pfam" id="PF01222">
    <property type="entry name" value="ERG4_ERG24"/>
    <property type="match status" value="2"/>
</dbReference>
<sequence>MAAFFSGTQPGENLLPCDPFPSAATLLDVDDQKRPALASKKRKPIGSPPKTNGNAITPRKLAKELSEKTPLLPAMPKNHVNPSWGRFNGGTWLSALGCSAIIVFCPILVILLQIALFRFHGSLFSLMNAMFELGPVEFSLRYAPKYSANATLGYAAWVLFQGALYMGLPSKICYGQQTPAGHLLPYHINGLSAWIVTHVLYALGSYVGLLDPAIIAKNWEGLIVAFNMYGYVLPLVAYIKAHLAPTHNDDRKFSGSMIYDYYMGIEFNPRIGAWFDFKLFHNGRPGIVMWTLICKRSAKIPQIAASCNRKFGCDMFLVRMKNCLEMLRIYKLADRGGGNSDLSFAAYQYQLHGYITNSMVIVNILHAFYVVDFFINEDWYLRTIDICHDHYGFYLAWGSMVWLPTTYTLQAQYLARNPYHLSNLSAALLLATGIGGYVVFRCVNYQKDLARRTKGDCILWGKKAEVIKATYTTADGLEHETILLCSGWWGVCRHANYLGDLVLSFSVCAAAGLASLGGADGRGIWENGGLVLLPWTYAIFMTVLLVQRCIRDEERCGGKYGKTWQEYCDKVRWRLVPGVF</sequence>
<reference evidence="25 26" key="1">
    <citation type="submission" date="2019-09" db="EMBL/GenBank/DDBJ databases">
        <title>Draft genome of the ectomycorrhizal ascomycete Sphaerosporella brunnea.</title>
        <authorList>
            <consortium name="DOE Joint Genome Institute"/>
            <person name="Benucci G.M."/>
            <person name="Marozzi G."/>
            <person name="Antonielli L."/>
            <person name="Sanchez S."/>
            <person name="Marco P."/>
            <person name="Wang X."/>
            <person name="Falini L.B."/>
            <person name="Barry K."/>
            <person name="Haridas S."/>
            <person name="Lipzen A."/>
            <person name="Labutti K."/>
            <person name="Grigoriev I.V."/>
            <person name="Murat C."/>
            <person name="Martin F."/>
            <person name="Albertini E."/>
            <person name="Donnini D."/>
            <person name="Bonito G."/>
        </authorList>
    </citation>
    <scope>NUCLEOTIDE SEQUENCE [LARGE SCALE GENOMIC DNA]</scope>
    <source>
        <strain evidence="25 26">Sb_GMNB300</strain>
    </source>
</reference>
<dbReference type="InterPro" id="IPR018083">
    <property type="entry name" value="Sterol_reductase_CS"/>
</dbReference>
<dbReference type="EC" id="1.3.1.21" evidence="18"/>
<evidence type="ECO:0000256" key="4">
    <source>
        <dbReference type="ARBA" id="ARBA00022516"/>
    </source>
</evidence>
<evidence type="ECO:0000256" key="9">
    <source>
        <dbReference type="ARBA" id="ARBA00022857"/>
    </source>
</evidence>
<feature type="transmembrane region" description="Helical" evidence="23">
    <location>
        <begin position="221"/>
        <end position="239"/>
    </location>
</feature>
<gene>
    <name evidence="25" type="ORF">FN846DRAFT_895778</name>
</gene>
<evidence type="ECO:0000256" key="13">
    <source>
        <dbReference type="ARBA" id="ARBA00023011"/>
    </source>
</evidence>